<dbReference type="PROSITE" id="PS50297">
    <property type="entry name" value="ANK_REP_REGION"/>
    <property type="match status" value="2"/>
</dbReference>
<evidence type="ECO:0000256" key="2">
    <source>
        <dbReference type="ARBA" id="ARBA00023043"/>
    </source>
</evidence>
<dbReference type="PANTHER" id="PTHR24171">
    <property type="entry name" value="ANKYRIN REPEAT DOMAIN-CONTAINING PROTEIN 39-RELATED"/>
    <property type="match status" value="1"/>
</dbReference>
<dbReference type="PROSITE" id="PS50088">
    <property type="entry name" value="ANK_REPEAT"/>
    <property type="match status" value="2"/>
</dbReference>
<accession>A0A8T1WES2</accession>
<sequence>MLLESVGRPREASGRRRRGGATTSSRESRPAKSRFSTAYIRQVDSRRQQLPPNQAELHRKAGRWPVLYFRHRLHSPAIRRPFCRLCAAHRAVTADSGRAKKAPAPRLRAHTFLRSSPARALYSEWVGRAGLSYRHSSISSGKRLSMVDLRDSRFLQDVAPPLAAPKAAESPEGTTASSDDEEGNNFSHGSSTGRPPLRAGKASADEVFLKSMLGLLNKRGYNVRDSALETSIASSSASCTRSSSITSTGSTLSSVMLALREPNHGQTPLHIAVRKGDVQVLDALLEHESIDELLDAPDFNGNSALHFAAGNWRQPTCLAITERLLEAGANVSAQNKRGLTPLAVHMLTLKIDNPTLVVKLLEAGADPNTEAEGVAVLHLAARRDLPVISGVLVAFGASMLSLNTDGLMCYEVASNRVKQLMVRSINKAPAYLPMTQRSTCMRCKSPTLINPKKAFGNLMKRVLGLHLRAHQCNCYHCGILFCSQCLKPSGAVSAIPFVRDDDDPDDKIKSCRLCEAVLLERKRKQASQHTFDMHLMGFPTSI</sequence>
<dbReference type="EMBL" id="JAGDFM010000018">
    <property type="protein sequence ID" value="KAG7391691.1"/>
    <property type="molecule type" value="Genomic_DNA"/>
</dbReference>
<feature type="region of interest" description="Disordered" evidence="4">
    <location>
        <begin position="161"/>
        <end position="199"/>
    </location>
</feature>
<protein>
    <recommendedName>
        <fullName evidence="7">Myosin-like protein</fullName>
    </recommendedName>
</protein>
<gene>
    <name evidence="5" type="ORF">PHYPSEUDO_003765</name>
</gene>
<dbReference type="OrthoDB" id="341259at2759"/>
<evidence type="ECO:0000313" key="5">
    <source>
        <dbReference type="EMBL" id="KAG7391691.1"/>
    </source>
</evidence>
<keyword evidence="1" id="KW-0677">Repeat</keyword>
<keyword evidence="6" id="KW-1185">Reference proteome</keyword>
<name>A0A8T1WES2_9STRA</name>
<evidence type="ECO:0000256" key="4">
    <source>
        <dbReference type="SAM" id="MobiDB-lite"/>
    </source>
</evidence>
<dbReference type="AlphaFoldDB" id="A0A8T1WES2"/>
<feature type="repeat" description="ANK" evidence="3">
    <location>
        <begin position="300"/>
        <end position="336"/>
    </location>
</feature>
<dbReference type="SMART" id="SM00248">
    <property type="entry name" value="ANK"/>
    <property type="match status" value="4"/>
</dbReference>
<keyword evidence="2 3" id="KW-0040">ANK repeat</keyword>
<feature type="repeat" description="ANK" evidence="3">
    <location>
        <begin position="264"/>
        <end position="296"/>
    </location>
</feature>
<evidence type="ECO:0008006" key="7">
    <source>
        <dbReference type="Google" id="ProtNLM"/>
    </source>
</evidence>
<dbReference type="Pfam" id="PF12796">
    <property type="entry name" value="Ank_2"/>
    <property type="match status" value="1"/>
</dbReference>
<organism evidence="5 6">
    <name type="scientific">Phytophthora pseudosyringae</name>
    <dbReference type="NCBI Taxonomy" id="221518"/>
    <lineage>
        <taxon>Eukaryota</taxon>
        <taxon>Sar</taxon>
        <taxon>Stramenopiles</taxon>
        <taxon>Oomycota</taxon>
        <taxon>Peronosporomycetes</taxon>
        <taxon>Peronosporales</taxon>
        <taxon>Peronosporaceae</taxon>
        <taxon>Phytophthora</taxon>
    </lineage>
</organism>
<reference evidence="5" key="1">
    <citation type="submission" date="2021-02" db="EMBL/GenBank/DDBJ databases">
        <authorList>
            <person name="Palmer J.M."/>
        </authorList>
    </citation>
    <scope>NUCLEOTIDE SEQUENCE</scope>
    <source>
        <strain evidence="5">SCRP734</strain>
    </source>
</reference>
<feature type="region of interest" description="Disordered" evidence="4">
    <location>
        <begin position="1"/>
        <end position="35"/>
    </location>
</feature>
<evidence type="ECO:0000256" key="3">
    <source>
        <dbReference type="PROSITE-ProRule" id="PRU00023"/>
    </source>
</evidence>
<evidence type="ECO:0000313" key="6">
    <source>
        <dbReference type="Proteomes" id="UP000694044"/>
    </source>
</evidence>
<evidence type="ECO:0000256" key="1">
    <source>
        <dbReference type="ARBA" id="ARBA00022737"/>
    </source>
</evidence>
<dbReference type="InterPro" id="IPR002110">
    <property type="entry name" value="Ankyrin_rpt"/>
</dbReference>
<dbReference type="Proteomes" id="UP000694044">
    <property type="component" value="Unassembled WGS sequence"/>
</dbReference>
<proteinExistence type="predicted"/>
<comment type="caution">
    <text evidence="5">The sequence shown here is derived from an EMBL/GenBank/DDBJ whole genome shotgun (WGS) entry which is preliminary data.</text>
</comment>
<feature type="compositionally biased region" description="Polar residues" evidence="4">
    <location>
        <begin position="184"/>
        <end position="193"/>
    </location>
</feature>